<sequence>MLATVYPVNGADSFRLDVTAGEAWGLPDGHPALSDRDALALSLADRATHAGWGLEDWDGPTLYPFVEGRWLLVGKSDDATTRGERAGVDGLWLSWRAAEDLIERCGGEIAPHDPGRWERLTRPPGRRRYAPEPATLRQGNRARWRCVLPPRGRVTLQFPGGRDDLDGREWYALADPAVDSLFGGERLLVVRDGADDWRRLLAVVPNAETARVCDAPHHHVQPLNDDAVRGLFADRGEPLPPCLDLPPGRTVAEQEEDAALARFNRYVRAATTMGGADQVPWPAAPYLICAEGAEFEFVGRHAERAERLIRGRLVGPMEAAGMLERASFFDGETGDAERLVGIGIDLYRRTFADFMERAGTDTQGEWWAEQFGEAASILPGRIAADLCGSFEGVEPDRALPDAGLSAMMDARLMRERERREGDRAAAEAQRRKERESRHDAKPEPPSDPPGPVTVRPANGAEPFLLNVADLPAGGWAELNDPPKGRLPLSSIESTGEPAPHWSMYRGRHLIAWPNAAPDAEPSVLLTYRVDEFGKGEPGPGEALGEWLDGETARRLEEWDGAVPDADATPPRPAKPAGERPAFLARTPPTFAPGEPVPVRHRFKVPPPFPATGPDGRPARIDTTAWDAWPLGTKGNPVEGLEDCTLYRVPPGHPAGNANAPLWRLVTRLEYEDPIAPFFPPPMVEETTFVDLTPEGAVRELTEAGRNLPRELAGAAPAPKGRGFGVVGWIEADGPNRRPVAIHAGPGGWERWELSSVGDPSRLSGRTEVAFYREPPDVSGGRPLWWRVESEFFYGSPDEIGEVERHAAWEVSGSAVREELRAAGKPVPRELDEPPDPDGPGPIAEGPPTAPSLSTAEPEQDAGSASAADGRTVEPTTRTADAAGANPADGRDGWEACGRWLFRRGEEAHFAGVTFSMTGRTRGRGWRILNELAAASGRTLTLSAAADAAAADRANPPDARTLGTYLSDLRGLLRDAFGISRDRDPLPPSGTGADRHVRLDEGLLEAAAAGR</sequence>
<protein>
    <submittedName>
        <fullName evidence="2">Uncharacterized protein</fullName>
    </submittedName>
</protein>
<feature type="compositionally biased region" description="Basic and acidic residues" evidence="1">
    <location>
        <begin position="415"/>
        <end position="444"/>
    </location>
</feature>
<feature type="region of interest" description="Disordered" evidence="1">
    <location>
        <begin position="415"/>
        <end position="458"/>
    </location>
</feature>
<accession>A0A517P8N8</accession>
<evidence type="ECO:0000256" key="1">
    <source>
        <dbReference type="SAM" id="MobiDB-lite"/>
    </source>
</evidence>
<dbReference type="EMBL" id="CP036265">
    <property type="protein sequence ID" value="QDT15732.1"/>
    <property type="molecule type" value="Genomic_DNA"/>
</dbReference>
<feature type="compositionally biased region" description="Basic and acidic residues" evidence="1">
    <location>
        <begin position="819"/>
        <end position="831"/>
    </location>
</feature>
<evidence type="ECO:0000313" key="2">
    <source>
        <dbReference type="EMBL" id="QDT15732.1"/>
    </source>
</evidence>
<evidence type="ECO:0000313" key="3">
    <source>
        <dbReference type="Proteomes" id="UP000318741"/>
    </source>
</evidence>
<dbReference type="KEGG" id="acaf:CA12_18240"/>
<feature type="region of interest" description="Disordered" evidence="1">
    <location>
        <begin position="819"/>
        <end position="889"/>
    </location>
</feature>
<name>A0A517P8N8_9PLAN</name>
<dbReference type="RefSeq" id="WP_145358640.1">
    <property type="nucleotide sequence ID" value="NZ_CP036265.1"/>
</dbReference>
<keyword evidence="3" id="KW-1185">Reference proteome</keyword>
<organism evidence="2 3">
    <name type="scientific">Alienimonas californiensis</name>
    <dbReference type="NCBI Taxonomy" id="2527989"/>
    <lineage>
        <taxon>Bacteria</taxon>
        <taxon>Pseudomonadati</taxon>
        <taxon>Planctomycetota</taxon>
        <taxon>Planctomycetia</taxon>
        <taxon>Planctomycetales</taxon>
        <taxon>Planctomycetaceae</taxon>
        <taxon>Alienimonas</taxon>
    </lineage>
</organism>
<dbReference type="AlphaFoldDB" id="A0A517P8N8"/>
<proteinExistence type="predicted"/>
<reference evidence="2 3" key="1">
    <citation type="submission" date="2019-02" db="EMBL/GenBank/DDBJ databases">
        <title>Deep-cultivation of Planctomycetes and their phenomic and genomic characterization uncovers novel biology.</title>
        <authorList>
            <person name="Wiegand S."/>
            <person name="Jogler M."/>
            <person name="Boedeker C."/>
            <person name="Pinto D."/>
            <person name="Vollmers J."/>
            <person name="Rivas-Marin E."/>
            <person name="Kohn T."/>
            <person name="Peeters S.H."/>
            <person name="Heuer A."/>
            <person name="Rast P."/>
            <person name="Oberbeckmann S."/>
            <person name="Bunk B."/>
            <person name="Jeske O."/>
            <person name="Meyerdierks A."/>
            <person name="Storesund J.E."/>
            <person name="Kallscheuer N."/>
            <person name="Luecker S."/>
            <person name="Lage O.M."/>
            <person name="Pohl T."/>
            <person name="Merkel B.J."/>
            <person name="Hornburger P."/>
            <person name="Mueller R.-W."/>
            <person name="Bruemmer F."/>
            <person name="Labrenz M."/>
            <person name="Spormann A.M."/>
            <person name="Op den Camp H."/>
            <person name="Overmann J."/>
            <person name="Amann R."/>
            <person name="Jetten M.S.M."/>
            <person name="Mascher T."/>
            <person name="Medema M.H."/>
            <person name="Devos D.P."/>
            <person name="Kaster A.-K."/>
            <person name="Ovreas L."/>
            <person name="Rohde M."/>
            <person name="Galperin M.Y."/>
            <person name="Jogler C."/>
        </authorList>
    </citation>
    <scope>NUCLEOTIDE SEQUENCE [LARGE SCALE GENOMIC DNA]</scope>
    <source>
        <strain evidence="2 3">CA12</strain>
    </source>
</reference>
<feature type="region of interest" description="Disordered" evidence="1">
    <location>
        <begin position="561"/>
        <end position="600"/>
    </location>
</feature>
<dbReference type="Proteomes" id="UP000318741">
    <property type="component" value="Chromosome"/>
</dbReference>
<gene>
    <name evidence="2" type="ORF">CA12_18240</name>
</gene>